<accession>H8GN99</accession>
<dbReference type="EMBL" id="CM001475">
    <property type="protein sequence ID" value="EIC28328.1"/>
    <property type="molecule type" value="Genomic_DNA"/>
</dbReference>
<dbReference type="Pfam" id="PF11974">
    <property type="entry name" value="bMG3"/>
    <property type="match status" value="1"/>
</dbReference>
<feature type="domain" description="Alpha-2-macroglobulin bait region" evidence="4">
    <location>
        <begin position="1058"/>
        <end position="1197"/>
    </location>
</feature>
<dbReference type="SMART" id="SM01359">
    <property type="entry name" value="A2M_N_2"/>
    <property type="match status" value="1"/>
</dbReference>
<dbReference type="InterPro" id="IPR041203">
    <property type="entry name" value="Bact_A2M_MG5"/>
</dbReference>
<dbReference type="Gene3D" id="1.50.10.20">
    <property type="match status" value="1"/>
</dbReference>
<evidence type="ECO:0000259" key="4">
    <source>
        <dbReference type="SMART" id="SM01359"/>
    </source>
</evidence>
<dbReference type="InterPro" id="IPR021868">
    <property type="entry name" value="Alpha_2_Macroglob_MG3"/>
</dbReference>
<feature type="region of interest" description="Disordered" evidence="3">
    <location>
        <begin position="1858"/>
        <end position="1881"/>
    </location>
</feature>
<dbReference type="InterPro" id="IPR001599">
    <property type="entry name" value="Macroglobln_a2"/>
</dbReference>
<dbReference type="CDD" id="cd02891">
    <property type="entry name" value="A2M_like"/>
    <property type="match status" value="1"/>
</dbReference>
<dbReference type="Pfam" id="PF01835">
    <property type="entry name" value="MG2"/>
    <property type="match status" value="1"/>
</dbReference>
<keyword evidence="7" id="KW-1185">Reference proteome</keyword>
<gene>
    <name evidence="6" type="ORF">Metal_0477</name>
</gene>
<dbReference type="InterPro" id="IPR008930">
    <property type="entry name" value="Terpenoid_cyclase/PrenylTrfase"/>
</dbReference>
<proteinExistence type="inferred from homology"/>
<dbReference type="SMART" id="SM01360">
    <property type="entry name" value="A2M"/>
    <property type="match status" value="1"/>
</dbReference>
<dbReference type="InterPro" id="IPR041246">
    <property type="entry name" value="Bact_MG10"/>
</dbReference>
<dbReference type="Gene3D" id="2.60.40.1930">
    <property type="match status" value="1"/>
</dbReference>
<sequence length="1956" mass="215012">MARLFAVLSSLWRAFLLGWRGLFGVWRWDKPAWIVQFGGWLAPRLDYVKSHLWQSILALILAAGVGAASWYGYHLWENRPKPASVDFSVAAPERMKIEEKNAKPNPLVITFDGSVAPLEQAGKAIAEGVTIEPEVKGRWQWLDDRRLALQPDHEWPVGRTFEVAFEKHLVAKQIRLARDEFSFAGPAFTATLDKAEFYQDPLDPALKKAIFQVRFSHPVDAASLEKAVEMTLVGAQDSKIKPEPIPFTVNYDKLGLNAFIHSRPLAIPQHPQQVNFLLNKGVKAKGAEAKTASELRSEARVPGLYDERMIENMELTVAPNLQSGQQEQVLIVTTSVPVHEQEIAKSIQAWQLPEFDPKTPEEERDHPTYWSVDRVTAEILKSAQPVDLHTVPAENEYGTSHAFRLEADVGRYLYVAVSKELRSFGGYRLPKPVYRTLQVPEFPKELHIMGQGSLLMLSGEKKIAVMTRDLKGLKVELGRLLPDQLQHLVTQTSGDFAHPEFNGNLGQDNLAERFELKLPLPEAGQGKPHYQPVDLKTYLVDAEGQPKRGIFLLTAKSYDPDKPEQDQTNDAGGPEEKRLVLVTDLGMIVKTERDGSQVVFVQSIGTGEPQAGVEVSVIGKNGLTLMKGLTDADGMARFAKLAKLEREREPVLYLATDRGDMSFLPLGRDDRNLNLSRFDIGGAANAADPGELSAYLFSDRGIYRPGDTFHIGMIVKAEKWEMPLAGLPLEAEILDPRGLAIKKTRLNLGRGGFNELAHETLDSSPTGTYTVNLYTVRNAKSDKYLGSVSVKVEEFLPDRMKAAIAFSKPIPEGWANPQDLQAAVNVRNLYGAPAENRTVEASLALSPRLPEFPRYKDYRFYDPHFAEHGYDEDLSPARTDAGGKAVFSLDLEKYAKATYKLHLLARAFEAEGGRSVAAEADIVVSDLPYLVGYKADGALDFVARDAKRNVELIAVDPNLQKTAADPLTLELIERKALSVLIRQDDGTYRYESRIKENPLHKAPLALPKEGHTLTLDSKTPGDYVYQVRNAEGTVLAKIAYSVAGLGNVSRTLDRNAELQLTLDKPSYAPGETISVNIRAPYTGAGLITVERDKVYASRWFRADTQSTVQTIEVPKELAGNGYVSVQFVRDPGSDEIFMSPLSYGIAPFKIGLNAQTQPLTLDAPERIRPGERLPIKLASEGPARVVVFAVDEGILQVARYKNPDPLGHFFRKRMLEVGTSQILDLILPEFTKLLQLSAPGGDGEEEEAASYLNPFKRKRDKPAVYWSGITDIDGEKTFNYDVPDTFNGALKIFAVAVGDLKIASVIGKTQVRGDLIVTPNVPSMVAPGDQFTVSAGIANHAEGSGPKAEVKVRLNVPPQLQVKDGAERTIKIAEGHEGATTFTLQAAAGGKAVLGDAELRFTAESGGKSAGLSSHLSLRPAVPKMANLRFGNFKGKQEVKELRRLYPEYRQVSAGLSPLPLVAMPGLTAYLDNFSHYCTEQLTSKAIPAIVLRKRPEFGDKPEPASADMDWLKLLSVLRTRQNGEGGFGLWTASPEAHEFVSVYAAHMLLEASANGFPVPADMLQQALDYLKNLSASPAEDLAGLRARAYAAYLLTRQGNVATAALAGIQEALRANYKDEEWRNDLVAVYLAASYRLLQQPSAADELIKIPAESLGSSAGTFDFNDYYDPLIHQSQTLYVLAKHFPAQLKKLPASLFEAIGRHLREDRFNTLSSAYLLLAFDAYLDALPAGVAPHLAITAIDGKGQRQALALPQNFAPRAAFPLDAAALEFEGESGMPLYYAVSESGFDIAPPSAEVRDGLEIVRSFLGDDGKPLDKIPLGAEVTVSIRARAIDRDFIANVAIVDLLPGGFEAVLQNPAEKEQTDSEEDAGEENVPHWQDRLKTGGNWTADYVDVREDRVLLYGTLNKDMAEYRYRAKATAAGTFNVPPVYAEAMYVPTLRAHSGSGAVRVDEKDP</sequence>
<dbReference type="InterPro" id="IPR002890">
    <property type="entry name" value="MG2"/>
</dbReference>
<keyword evidence="2" id="KW-0732">Signal</keyword>
<dbReference type="InterPro" id="IPR051802">
    <property type="entry name" value="YfhM-like"/>
</dbReference>
<evidence type="ECO:0000313" key="7">
    <source>
        <dbReference type="Proteomes" id="UP000005090"/>
    </source>
</evidence>
<feature type="region of interest" description="Disordered" evidence="3">
    <location>
        <begin position="556"/>
        <end position="575"/>
    </location>
</feature>
<dbReference type="PANTHER" id="PTHR40094">
    <property type="entry name" value="ALPHA-2-MACROGLOBULIN HOMOLOG"/>
    <property type="match status" value="1"/>
</dbReference>
<evidence type="ECO:0000256" key="2">
    <source>
        <dbReference type="ARBA" id="ARBA00022729"/>
    </source>
</evidence>
<organism evidence="6 7">
    <name type="scientific">Methylomicrobium album BG8</name>
    <dbReference type="NCBI Taxonomy" id="686340"/>
    <lineage>
        <taxon>Bacteria</taxon>
        <taxon>Pseudomonadati</taxon>
        <taxon>Pseudomonadota</taxon>
        <taxon>Gammaproteobacteria</taxon>
        <taxon>Methylococcales</taxon>
        <taxon>Methylococcaceae</taxon>
        <taxon>Methylomicrobium</taxon>
    </lineage>
</organism>
<dbReference type="STRING" id="686340.Metal_0477"/>
<dbReference type="Pfam" id="PF00207">
    <property type="entry name" value="A2M"/>
    <property type="match status" value="1"/>
</dbReference>
<dbReference type="InterPro" id="IPR011625">
    <property type="entry name" value="A2M_N_BRD"/>
</dbReference>
<name>H8GN99_METAL</name>
<dbReference type="SUPFAM" id="SSF48239">
    <property type="entry name" value="Terpenoid cyclases/Protein prenyltransferases"/>
    <property type="match status" value="1"/>
</dbReference>
<reference evidence="6 7" key="1">
    <citation type="journal article" date="2013" name="Genome Announc.">
        <title>Genome Sequence of the Obligate Gammaproteobacterial Methanotroph Methylomicrobium album Strain BG8.</title>
        <authorList>
            <person name="Kits K.D."/>
            <person name="Kalyuzhnaya M.G."/>
            <person name="Klotz M.G."/>
            <person name="Jetten M.S."/>
            <person name="Op den Camp H.J."/>
            <person name="Vuilleumier S."/>
            <person name="Bringel F."/>
            <person name="Dispirito A.A."/>
            <person name="Murrell J.C."/>
            <person name="Bruce D."/>
            <person name="Cheng J.F."/>
            <person name="Copeland A."/>
            <person name="Goodwin L."/>
            <person name="Hauser L."/>
            <person name="Lajus A."/>
            <person name="Land M.L."/>
            <person name="Lapidus A."/>
            <person name="Lucas S."/>
            <person name="Medigue C."/>
            <person name="Pitluck S."/>
            <person name="Woyke T."/>
            <person name="Zeytun A."/>
            <person name="Stein L.Y."/>
        </authorList>
    </citation>
    <scope>NUCLEOTIDE SEQUENCE [LARGE SCALE GENOMIC DNA]</scope>
    <source>
        <strain evidence="6 7">BG8</strain>
    </source>
</reference>
<evidence type="ECO:0000313" key="6">
    <source>
        <dbReference type="EMBL" id="EIC28328.1"/>
    </source>
</evidence>
<feature type="domain" description="Alpha-2-macroglobulin" evidence="5">
    <location>
        <begin position="1263"/>
        <end position="1354"/>
    </location>
</feature>
<dbReference type="Gene3D" id="2.60.40.3710">
    <property type="match status" value="1"/>
</dbReference>
<dbReference type="Proteomes" id="UP000005090">
    <property type="component" value="Chromosome"/>
</dbReference>
<dbReference type="GO" id="GO:0004866">
    <property type="term" value="F:endopeptidase inhibitor activity"/>
    <property type="evidence" value="ECO:0007669"/>
    <property type="project" value="InterPro"/>
</dbReference>
<dbReference type="Pfam" id="PF17972">
    <property type="entry name" value="bMG5"/>
    <property type="match status" value="1"/>
</dbReference>
<evidence type="ECO:0000256" key="1">
    <source>
        <dbReference type="ARBA" id="ARBA00010556"/>
    </source>
</evidence>
<evidence type="ECO:0000256" key="3">
    <source>
        <dbReference type="SAM" id="MobiDB-lite"/>
    </source>
</evidence>
<dbReference type="Pfam" id="PF17973">
    <property type="entry name" value="bMG10"/>
    <property type="match status" value="1"/>
</dbReference>
<dbReference type="eggNOG" id="COG2373">
    <property type="taxonomic scope" value="Bacteria"/>
</dbReference>
<comment type="similarity">
    <text evidence="1">Belongs to the protease inhibitor I39 (alpha-2-macroglobulin) family. Bacterial alpha-2-macroglobulin subfamily.</text>
</comment>
<protein>
    <submittedName>
        <fullName evidence="6">Large extracellular alpha-helical protein</fullName>
    </submittedName>
</protein>
<dbReference type="HOGENOM" id="CLU_000965_2_0_6"/>
<evidence type="ECO:0000259" key="5">
    <source>
        <dbReference type="SMART" id="SM01360"/>
    </source>
</evidence>
<dbReference type="Pfam" id="PF07703">
    <property type="entry name" value="A2M_BRD"/>
    <property type="match status" value="1"/>
</dbReference>
<dbReference type="PANTHER" id="PTHR40094:SF1">
    <property type="entry name" value="UBIQUITIN DOMAIN-CONTAINING PROTEIN"/>
    <property type="match status" value="1"/>
</dbReference>